<dbReference type="NCBIfam" id="TIGR00125">
    <property type="entry name" value="cyt_tran_rel"/>
    <property type="match status" value="1"/>
</dbReference>
<protein>
    <submittedName>
        <fullName evidence="2">Adenylyltransferase/cytidyltransferase family protein</fullName>
    </submittedName>
</protein>
<gene>
    <name evidence="2" type="ORF">AALA52_06500</name>
</gene>
<dbReference type="EMBL" id="JBCLSH010000020">
    <property type="protein sequence ID" value="MEY8443890.1"/>
    <property type="molecule type" value="Genomic_DNA"/>
</dbReference>
<dbReference type="GO" id="GO:0016779">
    <property type="term" value="F:nucleotidyltransferase activity"/>
    <property type="evidence" value="ECO:0007669"/>
    <property type="project" value="UniProtKB-KW"/>
</dbReference>
<sequence length="291" mass="33373">MSEKKKLGVYFGTFAPLHKGHQQQIYKCAALNDQVLLVVSGYAKDRGDKIGLPLEQRYRYLQEAFADEADISVAKLDETDLPPMPQGWDEWFSRLLELLKDYDSQRITFYVGEPDYVTELQARFPKDEREYRVEIADRQDVKISATEIREDPLLHWQDINPVFRRHFTKIVGIVGGKQSGKTTLARRLARSFNDAPFAKDIEKALVSSGNQGLVFIDNNLAPNMDLVLLIPSNKDASLLKEIEKQGLTDKMVCLDDKETARDTHAYLSRYYHAIDVIGQYTGVKIEHLKYE</sequence>
<name>A0ABV4D3W7_9LACT</name>
<evidence type="ECO:0000313" key="3">
    <source>
        <dbReference type="Proteomes" id="UP001565283"/>
    </source>
</evidence>
<comment type="caution">
    <text evidence="2">The sequence shown here is derived from an EMBL/GenBank/DDBJ whole genome shotgun (WGS) entry which is preliminary data.</text>
</comment>
<dbReference type="InterPro" id="IPR004821">
    <property type="entry name" value="Cyt_trans-like"/>
</dbReference>
<dbReference type="Gene3D" id="3.40.50.620">
    <property type="entry name" value="HUPs"/>
    <property type="match status" value="1"/>
</dbReference>
<feature type="domain" description="Cytidyltransferase-like" evidence="1">
    <location>
        <begin position="9"/>
        <end position="150"/>
    </location>
</feature>
<dbReference type="InterPro" id="IPR014729">
    <property type="entry name" value="Rossmann-like_a/b/a_fold"/>
</dbReference>
<dbReference type="InterPro" id="IPR052735">
    <property type="entry name" value="NAD_biosynth-regulator"/>
</dbReference>
<proteinExistence type="predicted"/>
<dbReference type="Gene3D" id="3.40.50.300">
    <property type="entry name" value="P-loop containing nucleotide triphosphate hydrolases"/>
    <property type="match status" value="1"/>
</dbReference>
<keyword evidence="2" id="KW-0808">Transferase</keyword>
<evidence type="ECO:0000313" key="2">
    <source>
        <dbReference type="EMBL" id="MEY8443890.1"/>
    </source>
</evidence>
<keyword evidence="3" id="KW-1185">Reference proteome</keyword>
<dbReference type="InterPro" id="IPR027417">
    <property type="entry name" value="P-loop_NTPase"/>
</dbReference>
<dbReference type="Proteomes" id="UP001565283">
    <property type="component" value="Unassembled WGS sequence"/>
</dbReference>
<dbReference type="PANTHER" id="PTHR37512:SF1">
    <property type="entry name" value="NADR_TTD14 AAA DOMAIN-CONTAINING PROTEIN"/>
    <property type="match status" value="1"/>
</dbReference>
<dbReference type="RefSeq" id="WP_369948425.1">
    <property type="nucleotide sequence ID" value="NZ_JBCLSH010000020.1"/>
</dbReference>
<dbReference type="Pfam" id="PF01467">
    <property type="entry name" value="CTP_transf_like"/>
    <property type="match status" value="1"/>
</dbReference>
<dbReference type="PANTHER" id="PTHR37512">
    <property type="entry name" value="TRIFUNCTIONAL NAD BIOSYNTHESIS/REGULATOR PROTEIN NADR"/>
    <property type="match status" value="1"/>
</dbReference>
<evidence type="ECO:0000259" key="1">
    <source>
        <dbReference type="Pfam" id="PF01467"/>
    </source>
</evidence>
<keyword evidence="2" id="KW-0548">Nucleotidyltransferase</keyword>
<organism evidence="2 3">
    <name type="scientific">Lactococcus ileimucosae</name>
    <dbReference type="NCBI Taxonomy" id="2941329"/>
    <lineage>
        <taxon>Bacteria</taxon>
        <taxon>Bacillati</taxon>
        <taxon>Bacillota</taxon>
        <taxon>Bacilli</taxon>
        <taxon>Lactobacillales</taxon>
        <taxon>Streptococcaceae</taxon>
        <taxon>Lactococcus</taxon>
    </lineage>
</organism>
<accession>A0ABV4D3W7</accession>
<dbReference type="SUPFAM" id="SSF52374">
    <property type="entry name" value="Nucleotidylyl transferase"/>
    <property type="match status" value="1"/>
</dbReference>
<reference evidence="2 3" key="1">
    <citation type="submission" date="2024-03" db="EMBL/GenBank/DDBJ databases">
        <title>Mouse gut bacterial collection (mGBC) of GemPharmatech.</title>
        <authorList>
            <person name="He Y."/>
            <person name="Dong L."/>
            <person name="Wu D."/>
            <person name="Gao X."/>
            <person name="Lin Z."/>
        </authorList>
    </citation>
    <scope>NUCLEOTIDE SEQUENCE [LARGE SCALE GENOMIC DNA]</scope>
    <source>
        <strain evidence="2 3">61-15</strain>
    </source>
</reference>